<keyword evidence="4" id="KW-1185">Reference proteome</keyword>
<dbReference type="InterPro" id="IPR045780">
    <property type="entry name" value="DUF6206"/>
</dbReference>
<name>A0A1G7G9B7_9ACTN</name>
<dbReference type="Proteomes" id="UP001432161">
    <property type="component" value="Chromosome"/>
</dbReference>
<evidence type="ECO:0000313" key="3">
    <source>
        <dbReference type="Proteomes" id="UP000198614"/>
    </source>
</evidence>
<dbReference type="OrthoDB" id="4039341at2"/>
<dbReference type="Pfam" id="PF19709">
    <property type="entry name" value="DUF6206"/>
    <property type="match status" value="1"/>
</dbReference>
<dbReference type="AlphaFoldDB" id="A0A1G7G9B7"/>
<evidence type="ECO:0000313" key="2">
    <source>
        <dbReference type="EMBL" id="WUR37512.1"/>
    </source>
</evidence>
<protein>
    <submittedName>
        <fullName evidence="2">DUF6206 family protein</fullName>
    </submittedName>
</protein>
<organism evidence="1 3">
    <name type="scientific">Streptomyces griseoaurantiacus</name>
    <dbReference type="NCBI Taxonomy" id="68213"/>
    <lineage>
        <taxon>Bacteria</taxon>
        <taxon>Bacillati</taxon>
        <taxon>Actinomycetota</taxon>
        <taxon>Actinomycetes</taxon>
        <taxon>Kitasatosporales</taxon>
        <taxon>Streptomycetaceae</taxon>
        <taxon>Streptomyces</taxon>
        <taxon>Streptomyces aurantiacus group</taxon>
    </lineage>
</organism>
<dbReference type="Proteomes" id="UP000198614">
    <property type="component" value="Unassembled WGS sequence"/>
</dbReference>
<dbReference type="EMBL" id="FNAX01000004">
    <property type="protein sequence ID" value="SDE84711.1"/>
    <property type="molecule type" value="Genomic_DNA"/>
</dbReference>
<evidence type="ECO:0000313" key="1">
    <source>
        <dbReference type="EMBL" id="SDE84711.1"/>
    </source>
</evidence>
<gene>
    <name evidence="2" type="ORF">OHN36_10070</name>
    <name evidence="1" type="ORF">SAMN05216260_104140</name>
</gene>
<reference evidence="2" key="2">
    <citation type="submission" date="2022-10" db="EMBL/GenBank/DDBJ databases">
        <title>The complete genomes of actinobacterial strains from the NBC collection.</title>
        <authorList>
            <person name="Joergensen T.S."/>
            <person name="Alvarez Arevalo M."/>
            <person name="Sterndorff E.B."/>
            <person name="Faurdal D."/>
            <person name="Vuksanovic O."/>
            <person name="Mourched A.-S."/>
            <person name="Charusanti P."/>
            <person name="Shaw S."/>
            <person name="Blin K."/>
            <person name="Weber T."/>
        </authorList>
    </citation>
    <scope>NUCLEOTIDE SEQUENCE</scope>
    <source>
        <strain evidence="2">NBC_00489</strain>
    </source>
</reference>
<sequence>MPFTVPHDALTRLEQRVREALRTADDGALDILGHGEVTLVLRLRTEGGTYACKRLPVFPDRARFARYREGLDEYLRRLTDSGLNVADTEVWHAPHPGGRIVAYCVQRELPERRLCSRLLHTEDETWAKDFFSRFLDQVDATVSPTLGLDAQASNWVDVDGELVYLDITTPLMRDARGREKLDVRLFFTSLPWVLRDAVRLSMSRSIFDKFYATRGVLLDFLGNLHKERLDALVPAFLDQANGRLAEPITAEEVAAYYRGDARMWELIQRLRTADRLWHFKVLRRPYPFLLPPPVER</sequence>
<dbReference type="EMBL" id="CP108330">
    <property type="protein sequence ID" value="WUR37512.1"/>
    <property type="molecule type" value="Genomic_DNA"/>
</dbReference>
<evidence type="ECO:0000313" key="4">
    <source>
        <dbReference type="Proteomes" id="UP001432161"/>
    </source>
</evidence>
<reference evidence="1 3" key="1">
    <citation type="submission" date="2016-10" db="EMBL/GenBank/DDBJ databases">
        <authorList>
            <person name="de Groot N.N."/>
        </authorList>
    </citation>
    <scope>NUCLEOTIDE SEQUENCE [LARGE SCALE GENOMIC DNA]</scope>
    <source>
        <strain evidence="1 3">CGMCC 4.1859</strain>
    </source>
</reference>
<proteinExistence type="predicted"/>
<accession>A0A1G7G9B7</accession>